<comment type="caution">
    <text evidence="3">The sequence shown here is derived from an EMBL/GenBank/DDBJ whole genome shotgun (WGS) entry which is preliminary data.</text>
</comment>
<dbReference type="Gene3D" id="3.40.50.620">
    <property type="entry name" value="HUPs"/>
    <property type="match status" value="2"/>
</dbReference>
<feature type="domain" description="UspA" evidence="2">
    <location>
        <begin position="1"/>
        <end position="140"/>
    </location>
</feature>
<dbReference type="InterPro" id="IPR006016">
    <property type="entry name" value="UspA"/>
</dbReference>
<dbReference type="SUPFAM" id="SSF52402">
    <property type="entry name" value="Adenine nucleotide alpha hydrolases-like"/>
    <property type="match status" value="2"/>
</dbReference>
<reference evidence="4" key="1">
    <citation type="journal article" date="2019" name="Int. J. Syst. Evol. Microbiol.">
        <title>The Global Catalogue of Microorganisms (GCM) 10K type strain sequencing project: providing services to taxonomists for standard genome sequencing and annotation.</title>
        <authorList>
            <consortium name="The Broad Institute Genomics Platform"/>
            <consortium name="The Broad Institute Genome Sequencing Center for Infectious Disease"/>
            <person name="Wu L."/>
            <person name="Ma J."/>
        </authorList>
    </citation>
    <scope>NUCLEOTIDE SEQUENCE [LARGE SCALE GENOMIC DNA]</scope>
    <source>
        <strain evidence="4">JCM 17938</strain>
    </source>
</reference>
<dbReference type="InterPro" id="IPR014729">
    <property type="entry name" value="Rossmann-like_a/b/a_fold"/>
</dbReference>
<comment type="similarity">
    <text evidence="1">Belongs to the universal stress protein A family.</text>
</comment>
<dbReference type="RefSeq" id="WP_345359381.1">
    <property type="nucleotide sequence ID" value="NZ_BAABHJ010000019.1"/>
</dbReference>
<evidence type="ECO:0000256" key="1">
    <source>
        <dbReference type="ARBA" id="ARBA00008791"/>
    </source>
</evidence>
<dbReference type="PANTHER" id="PTHR46553">
    <property type="entry name" value="ADENINE NUCLEOTIDE ALPHA HYDROLASES-LIKE SUPERFAMILY PROTEIN"/>
    <property type="match status" value="1"/>
</dbReference>
<name>A0ABP8TRT1_9ACTN</name>
<keyword evidence="4" id="KW-1185">Reference proteome</keyword>
<evidence type="ECO:0000313" key="4">
    <source>
        <dbReference type="Proteomes" id="UP001500212"/>
    </source>
</evidence>
<dbReference type="InterPro" id="IPR006015">
    <property type="entry name" value="Universal_stress_UspA"/>
</dbReference>
<dbReference type="PRINTS" id="PR01438">
    <property type="entry name" value="UNVRSLSTRESS"/>
</dbReference>
<evidence type="ECO:0000259" key="2">
    <source>
        <dbReference type="Pfam" id="PF00582"/>
    </source>
</evidence>
<accession>A0ABP8TRT1</accession>
<protein>
    <submittedName>
        <fullName evidence="3">Universal stress protein</fullName>
    </submittedName>
</protein>
<evidence type="ECO:0000313" key="3">
    <source>
        <dbReference type="EMBL" id="GAA4611981.1"/>
    </source>
</evidence>
<proteinExistence type="inferred from homology"/>
<dbReference type="Pfam" id="PF00582">
    <property type="entry name" value="Usp"/>
    <property type="match status" value="2"/>
</dbReference>
<sequence>MREPIVVGVDGSRQALCAVDWAAAEAGRRGLPLRIVHIATGWERGDIPAYRGRGPATSQPETPGLRILDIAEERARMFGPIEIERRLGIGPIPGTLLQESAGGSLLVLGQRGTGAFSRLLLGSVSRQAAEHAPCPVLIVPTDTDPRPRLPEIVVGIDGSQASVDAVAFALEEAAERGLGLRGVHAWDRPDYPAEMRPVCYNTLTIEEEGARVLSESLAGWAAKYPDVPVIQQVIEGSPVAVLTEASRTAEFLVVGARGRGGFPGLRLGSVSHAVLHHAEGPVAVVRRSGDGTSDG</sequence>
<gene>
    <name evidence="3" type="ORF">GCM10023195_51060</name>
</gene>
<dbReference type="EMBL" id="BAABHJ010000019">
    <property type="protein sequence ID" value="GAA4611981.1"/>
    <property type="molecule type" value="Genomic_DNA"/>
</dbReference>
<organism evidence="3 4">
    <name type="scientific">Actinoallomurus liliacearum</name>
    <dbReference type="NCBI Taxonomy" id="1080073"/>
    <lineage>
        <taxon>Bacteria</taxon>
        <taxon>Bacillati</taxon>
        <taxon>Actinomycetota</taxon>
        <taxon>Actinomycetes</taxon>
        <taxon>Streptosporangiales</taxon>
        <taxon>Thermomonosporaceae</taxon>
        <taxon>Actinoallomurus</taxon>
    </lineage>
</organism>
<dbReference type="PANTHER" id="PTHR46553:SF3">
    <property type="entry name" value="ADENINE NUCLEOTIDE ALPHA HYDROLASES-LIKE SUPERFAMILY PROTEIN"/>
    <property type="match status" value="1"/>
</dbReference>
<feature type="domain" description="UspA" evidence="2">
    <location>
        <begin position="152"/>
        <end position="286"/>
    </location>
</feature>
<dbReference type="Proteomes" id="UP001500212">
    <property type="component" value="Unassembled WGS sequence"/>
</dbReference>